<feature type="signal peptide" evidence="1">
    <location>
        <begin position="1"/>
        <end position="23"/>
    </location>
</feature>
<sequence>MTRKCLTLFCLGLLLLTVSAAKAARIDTLSVESPKMKKNIEVLVIVPDQCKASAPCPTVYLLHGYGGNARSWLKLKPELPQMADADGIIVVCPYGENSWYWDSPLQTGSQFETFVSSELVNYIDSHYPTVADRRARAITGFSMGGHGGMWLSIRHKDIFGAGGSMSGGVDIRPFPDNWDMKKQLGEEAANQGRWDAHTAINQLDRLKDGDLAMIIDCGTEDFFYDVNLKFHQALAERGIHHDFISRPGVHNEAYWNNSMDYQWLFFKKFFNGYRDTPVK</sequence>
<dbReference type="PANTHER" id="PTHR48098:SF1">
    <property type="entry name" value="DIACYLGLYCEROL ACYLTRANSFERASE_MYCOLYLTRANSFERASE AG85A"/>
    <property type="match status" value="1"/>
</dbReference>
<evidence type="ECO:0000256" key="1">
    <source>
        <dbReference type="SAM" id="SignalP"/>
    </source>
</evidence>
<keyword evidence="1" id="KW-0732">Signal</keyword>
<reference evidence="2 3" key="1">
    <citation type="submission" date="2020-08" db="EMBL/GenBank/DDBJ databases">
        <title>A Genomic Blueprint of the Chicken Gut Microbiome.</title>
        <authorList>
            <person name="Gilroy R."/>
            <person name="Ravi A."/>
            <person name="Getino M."/>
            <person name="Pursley I."/>
            <person name="Horton D.L."/>
            <person name="Alikhan N.-F."/>
            <person name="Baker D."/>
            <person name="Gharbi K."/>
            <person name="Hall N."/>
            <person name="Watson M."/>
            <person name="Adriaenssens E.M."/>
            <person name="Foster-Nyarko E."/>
            <person name="Jarju S."/>
            <person name="Secka A."/>
            <person name="Antonio M."/>
            <person name="Oren A."/>
            <person name="Chaudhuri R."/>
            <person name="La Ragione R.M."/>
            <person name="Hildebrand F."/>
            <person name="Pallen M.J."/>
        </authorList>
    </citation>
    <scope>NUCLEOTIDE SEQUENCE [LARGE SCALE GENOMIC DNA]</scope>
    <source>
        <strain evidence="2 3">Sa1YUN3</strain>
    </source>
</reference>
<dbReference type="Gene3D" id="3.40.50.1820">
    <property type="entry name" value="alpha/beta hydrolase"/>
    <property type="match status" value="1"/>
</dbReference>
<feature type="chain" id="PRO_5045441070" evidence="1">
    <location>
        <begin position="24"/>
        <end position="279"/>
    </location>
</feature>
<dbReference type="EMBL" id="JACSPQ010000001">
    <property type="protein sequence ID" value="MBD8001423.1"/>
    <property type="molecule type" value="Genomic_DNA"/>
</dbReference>
<evidence type="ECO:0000313" key="3">
    <source>
        <dbReference type="Proteomes" id="UP000616346"/>
    </source>
</evidence>
<protein>
    <submittedName>
        <fullName evidence="2">Esterase family protein</fullName>
    </submittedName>
</protein>
<dbReference type="InterPro" id="IPR050583">
    <property type="entry name" value="Mycobacterial_A85_antigen"/>
</dbReference>
<dbReference type="Pfam" id="PF00756">
    <property type="entry name" value="Esterase"/>
    <property type="match status" value="1"/>
</dbReference>
<organism evidence="2 3">
    <name type="scientific">Phocaeicola faecium</name>
    <dbReference type="NCBI Taxonomy" id="2762213"/>
    <lineage>
        <taxon>Bacteria</taxon>
        <taxon>Pseudomonadati</taxon>
        <taxon>Bacteroidota</taxon>
        <taxon>Bacteroidia</taxon>
        <taxon>Bacteroidales</taxon>
        <taxon>Bacteroidaceae</taxon>
        <taxon>Phocaeicola</taxon>
    </lineage>
</organism>
<dbReference type="RefSeq" id="WP_178256671.1">
    <property type="nucleotide sequence ID" value="NZ_JACSPQ010000001.1"/>
</dbReference>
<dbReference type="InterPro" id="IPR029058">
    <property type="entry name" value="AB_hydrolase_fold"/>
</dbReference>
<keyword evidence="3" id="KW-1185">Reference proteome</keyword>
<dbReference type="Proteomes" id="UP000616346">
    <property type="component" value="Unassembled WGS sequence"/>
</dbReference>
<accession>A0ABR8V9J8</accession>
<gene>
    <name evidence="2" type="ORF">H9626_04225</name>
</gene>
<evidence type="ECO:0000313" key="2">
    <source>
        <dbReference type="EMBL" id="MBD8001423.1"/>
    </source>
</evidence>
<proteinExistence type="predicted"/>
<name>A0ABR8V9J8_9BACT</name>
<dbReference type="SUPFAM" id="SSF53474">
    <property type="entry name" value="alpha/beta-Hydrolases"/>
    <property type="match status" value="1"/>
</dbReference>
<dbReference type="InterPro" id="IPR000801">
    <property type="entry name" value="Esterase-like"/>
</dbReference>
<dbReference type="PANTHER" id="PTHR48098">
    <property type="entry name" value="ENTEROCHELIN ESTERASE-RELATED"/>
    <property type="match status" value="1"/>
</dbReference>
<comment type="caution">
    <text evidence="2">The sequence shown here is derived from an EMBL/GenBank/DDBJ whole genome shotgun (WGS) entry which is preliminary data.</text>
</comment>